<evidence type="ECO:0000313" key="2">
    <source>
        <dbReference type="EMBL" id="KAJ8341229.1"/>
    </source>
</evidence>
<feature type="compositionally biased region" description="Basic residues" evidence="1">
    <location>
        <begin position="47"/>
        <end position="65"/>
    </location>
</feature>
<comment type="caution">
    <text evidence="2">The sequence shown here is derived from an EMBL/GenBank/DDBJ whole genome shotgun (WGS) entry which is preliminary data.</text>
</comment>
<dbReference type="AlphaFoldDB" id="A0A9Q1ELZ6"/>
<evidence type="ECO:0000313" key="3">
    <source>
        <dbReference type="Proteomes" id="UP001152622"/>
    </source>
</evidence>
<name>A0A9Q1ELZ6_SYNKA</name>
<proteinExistence type="predicted"/>
<evidence type="ECO:0000256" key="1">
    <source>
        <dbReference type="SAM" id="MobiDB-lite"/>
    </source>
</evidence>
<feature type="region of interest" description="Disordered" evidence="1">
    <location>
        <begin position="1"/>
        <end position="152"/>
    </location>
</feature>
<accession>A0A9Q1ELZ6</accession>
<feature type="compositionally biased region" description="Low complexity" evidence="1">
    <location>
        <begin position="123"/>
        <end position="138"/>
    </location>
</feature>
<dbReference type="Proteomes" id="UP001152622">
    <property type="component" value="Chromosome 15"/>
</dbReference>
<keyword evidence="3" id="KW-1185">Reference proteome</keyword>
<reference evidence="2" key="1">
    <citation type="journal article" date="2023" name="Science">
        <title>Genome structures resolve the early diversification of teleost fishes.</title>
        <authorList>
            <person name="Parey E."/>
            <person name="Louis A."/>
            <person name="Montfort J."/>
            <person name="Bouchez O."/>
            <person name="Roques C."/>
            <person name="Iampietro C."/>
            <person name="Lluch J."/>
            <person name="Castinel A."/>
            <person name="Donnadieu C."/>
            <person name="Desvignes T."/>
            <person name="Floi Bucao C."/>
            <person name="Jouanno E."/>
            <person name="Wen M."/>
            <person name="Mejri S."/>
            <person name="Dirks R."/>
            <person name="Jansen H."/>
            <person name="Henkel C."/>
            <person name="Chen W.J."/>
            <person name="Zahm M."/>
            <person name="Cabau C."/>
            <person name="Klopp C."/>
            <person name="Thompson A.W."/>
            <person name="Robinson-Rechavi M."/>
            <person name="Braasch I."/>
            <person name="Lecointre G."/>
            <person name="Bobe J."/>
            <person name="Postlethwait J.H."/>
            <person name="Berthelot C."/>
            <person name="Roest Crollius H."/>
            <person name="Guiguen Y."/>
        </authorList>
    </citation>
    <scope>NUCLEOTIDE SEQUENCE</scope>
    <source>
        <strain evidence="2">WJC10195</strain>
    </source>
</reference>
<protein>
    <submittedName>
        <fullName evidence="2">Uncharacterized protein</fullName>
    </submittedName>
</protein>
<sequence>MPADSPRGLGRRLTRPGPGGSRFRRLRTGNARRVNGQSHGRRDAARRSVRTPKMRSSVIKHRLRNQRGAAITNRANRAPANTDTSRQSGAGQTKRCLPPTLGDKGGMRGGEQRAAQETGGPISAAAVTRATAAHSSVTRVERAHASPIQTAL</sequence>
<gene>
    <name evidence="2" type="ORF">SKAU_G00335200</name>
</gene>
<organism evidence="2 3">
    <name type="scientific">Synaphobranchus kaupii</name>
    <name type="common">Kaup's arrowtooth eel</name>
    <dbReference type="NCBI Taxonomy" id="118154"/>
    <lineage>
        <taxon>Eukaryota</taxon>
        <taxon>Metazoa</taxon>
        <taxon>Chordata</taxon>
        <taxon>Craniata</taxon>
        <taxon>Vertebrata</taxon>
        <taxon>Euteleostomi</taxon>
        <taxon>Actinopterygii</taxon>
        <taxon>Neopterygii</taxon>
        <taxon>Teleostei</taxon>
        <taxon>Anguilliformes</taxon>
        <taxon>Synaphobranchidae</taxon>
        <taxon>Synaphobranchus</taxon>
    </lineage>
</organism>
<feature type="compositionally biased region" description="Polar residues" evidence="1">
    <location>
        <begin position="73"/>
        <end position="91"/>
    </location>
</feature>
<dbReference type="EMBL" id="JAINUF010000015">
    <property type="protein sequence ID" value="KAJ8341229.1"/>
    <property type="molecule type" value="Genomic_DNA"/>
</dbReference>